<evidence type="ECO:0000256" key="1">
    <source>
        <dbReference type="SAM" id="MobiDB-lite"/>
    </source>
</evidence>
<evidence type="ECO:0000313" key="2">
    <source>
        <dbReference type="EMBL" id="GFG52104.1"/>
    </source>
</evidence>
<accession>A0A7I9W323</accession>
<dbReference type="AlphaFoldDB" id="A0A7I9W323"/>
<evidence type="ECO:0000313" key="3">
    <source>
        <dbReference type="Proteomes" id="UP000465302"/>
    </source>
</evidence>
<protein>
    <submittedName>
        <fullName evidence="2">Uncharacterized protein</fullName>
    </submittedName>
</protein>
<comment type="caution">
    <text evidence="2">The sequence shown here is derived from an EMBL/GenBank/DDBJ whole genome shotgun (WGS) entry which is preliminary data.</text>
</comment>
<dbReference type="Proteomes" id="UP000465302">
    <property type="component" value="Unassembled WGS sequence"/>
</dbReference>
<gene>
    <name evidence="2" type="ORF">MAGR_35450</name>
</gene>
<organism evidence="2 3">
    <name type="scientific">Mycolicibacterium agri</name>
    <name type="common">Mycobacterium agri</name>
    <dbReference type="NCBI Taxonomy" id="36811"/>
    <lineage>
        <taxon>Bacteria</taxon>
        <taxon>Bacillati</taxon>
        <taxon>Actinomycetota</taxon>
        <taxon>Actinomycetes</taxon>
        <taxon>Mycobacteriales</taxon>
        <taxon>Mycobacteriaceae</taxon>
        <taxon>Mycolicibacterium</taxon>
    </lineage>
</organism>
<feature type="region of interest" description="Disordered" evidence="1">
    <location>
        <begin position="1"/>
        <end position="61"/>
    </location>
</feature>
<name>A0A7I9W323_MYCAG</name>
<reference evidence="2 3" key="1">
    <citation type="journal article" date="2019" name="Emerg. Microbes Infect.">
        <title>Comprehensive subspecies identification of 175 nontuberculous mycobacteria species based on 7547 genomic profiles.</title>
        <authorList>
            <person name="Matsumoto Y."/>
            <person name="Kinjo T."/>
            <person name="Motooka D."/>
            <person name="Nabeya D."/>
            <person name="Jung N."/>
            <person name="Uechi K."/>
            <person name="Horii T."/>
            <person name="Iida T."/>
            <person name="Fujita J."/>
            <person name="Nakamura S."/>
        </authorList>
    </citation>
    <scope>NUCLEOTIDE SEQUENCE [LARGE SCALE GENOMIC DNA]</scope>
    <source>
        <strain evidence="2 3">JCM 6377</strain>
    </source>
</reference>
<sequence>MRVLVLFNGVSPADTPARAKKGGSPPPADPPARAKKGKEGSGQVGDAAESDVRGRTVLRLG</sequence>
<proteinExistence type="predicted"/>
<dbReference type="EMBL" id="BLKS01000001">
    <property type="protein sequence ID" value="GFG52104.1"/>
    <property type="molecule type" value="Genomic_DNA"/>
</dbReference>